<organism evidence="2 3">
    <name type="scientific">Paramecium pentaurelia</name>
    <dbReference type="NCBI Taxonomy" id="43138"/>
    <lineage>
        <taxon>Eukaryota</taxon>
        <taxon>Sar</taxon>
        <taxon>Alveolata</taxon>
        <taxon>Ciliophora</taxon>
        <taxon>Intramacronucleata</taxon>
        <taxon>Oligohymenophorea</taxon>
        <taxon>Peniculida</taxon>
        <taxon>Parameciidae</taxon>
        <taxon>Paramecium</taxon>
    </lineage>
</organism>
<proteinExistence type="predicted"/>
<dbReference type="EMBL" id="CAJJDO010000047">
    <property type="protein sequence ID" value="CAD8167334.1"/>
    <property type="molecule type" value="Genomic_DNA"/>
</dbReference>
<dbReference type="Proteomes" id="UP000689195">
    <property type="component" value="Unassembled WGS sequence"/>
</dbReference>
<protein>
    <submittedName>
        <fullName evidence="2">Uncharacterized protein</fullName>
    </submittedName>
</protein>
<keyword evidence="3" id="KW-1185">Reference proteome</keyword>
<dbReference type="AlphaFoldDB" id="A0A8S1USA2"/>
<evidence type="ECO:0000313" key="2">
    <source>
        <dbReference type="EMBL" id="CAD8167334.1"/>
    </source>
</evidence>
<feature type="coiled-coil region" evidence="1">
    <location>
        <begin position="268"/>
        <end position="325"/>
    </location>
</feature>
<name>A0A8S1USA2_9CILI</name>
<evidence type="ECO:0000313" key="3">
    <source>
        <dbReference type="Proteomes" id="UP000689195"/>
    </source>
</evidence>
<gene>
    <name evidence="2" type="ORF">PPENT_87.1.T0470066</name>
</gene>
<comment type="caution">
    <text evidence="2">The sequence shown here is derived from an EMBL/GenBank/DDBJ whole genome shotgun (WGS) entry which is preliminary data.</text>
</comment>
<keyword evidence="1" id="KW-0175">Coiled coil</keyword>
<reference evidence="2" key="1">
    <citation type="submission" date="2021-01" db="EMBL/GenBank/DDBJ databases">
        <authorList>
            <consortium name="Genoscope - CEA"/>
            <person name="William W."/>
        </authorList>
    </citation>
    <scope>NUCLEOTIDE SEQUENCE</scope>
</reference>
<sequence length="326" mass="38872">MIYELRFNYPIIQIIEMKAMCPLLRRDSFNEEEQLYQHSDQPITGVKLRLTPILIYQQTKVPLQKRKSKVDTRMCPIPLVDILEIGLKPKQDPYNVQWFKNSSLNVNQILGIMTVLRILMIYSNTQVQVDNQVKFSLDKRNGFNISQIMKELMVFKSILKQKDHTMKLQQMELKSLNKRDIDVELKKTLESSTQVFNDHILQRTCKQQDLEFVTKKLEDFKFQVDKYGIQAIEKFRENLKANIEGPIQAQTHFIAMKNQRQKSKSYKIDDLERVIDSRIQEASEKQKQQLIHYLDTFEEEFKFQNQEMANEYQQIEKELQELQLKD</sequence>
<evidence type="ECO:0000256" key="1">
    <source>
        <dbReference type="SAM" id="Coils"/>
    </source>
</evidence>
<accession>A0A8S1USA2</accession>